<evidence type="ECO:0000256" key="7">
    <source>
        <dbReference type="ARBA" id="ARBA00022989"/>
    </source>
</evidence>
<evidence type="ECO:0000256" key="9">
    <source>
        <dbReference type="RuleBase" id="RU362122"/>
    </source>
</evidence>
<feature type="transmembrane region" description="Helical" evidence="9">
    <location>
        <begin position="81"/>
        <end position="99"/>
    </location>
</feature>
<feature type="transmembrane region" description="Helical" evidence="9">
    <location>
        <begin position="186"/>
        <end position="207"/>
    </location>
</feature>
<feature type="transmembrane region" description="Helical" evidence="9">
    <location>
        <begin position="306"/>
        <end position="327"/>
    </location>
</feature>
<dbReference type="GO" id="GO:0015190">
    <property type="term" value="F:L-leucine transmembrane transporter activity"/>
    <property type="evidence" value="ECO:0007669"/>
    <property type="project" value="TreeGrafter"/>
</dbReference>
<evidence type="ECO:0000256" key="1">
    <source>
        <dbReference type="ARBA" id="ARBA00004651"/>
    </source>
</evidence>
<comment type="function">
    <text evidence="9">Component of the transport system for branched-chain amino acids.</text>
</comment>
<keyword evidence="8 9" id="KW-0472">Membrane</keyword>
<name>R7RQR8_9CLOT</name>
<evidence type="ECO:0000256" key="3">
    <source>
        <dbReference type="ARBA" id="ARBA00022448"/>
    </source>
</evidence>
<dbReference type="OrthoDB" id="9783920at2"/>
<evidence type="ECO:0000256" key="4">
    <source>
        <dbReference type="ARBA" id="ARBA00022475"/>
    </source>
</evidence>
<evidence type="ECO:0000313" key="10">
    <source>
        <dbReference type="EMBL" id="CDF57638.1"/>
    </source>
</evidence>
<dbReference type="GO" id="GO:0005886">
    <property type="term" value="C:plasma membrane"/>
    <property type="evidence" value="ECO:0007669"/>
    <property type="project" value="UniProtKB-SubCell"/>
</dbReference>
<evidence type="ECO:0000313" key="11">
    <source>
        <dbReference type="Proteomes" id="UP000014923"/>
    </source>
</evidence>
<gene>
    <name evidence="10" type="ORF">TCEL_01552</name>
</gene>
<dbReference type="eggNOG" id="COG1114">
    <property type="taxonomic scope" value="Bacteria"/>
</dbReference>
<comment type="caution">
    <text evidence="10">The sequence shown here is derived from an EMBL/GenBank/DDBJ whole genome shotgun (WGS) entry which is preliminary data.</text>
</comment>
<dbReference type="AlphaFoldDB" id="R7RQR8"/>
<evidence type="ECO:0000256" key="2">
    <source>
        <dbReference type="ARBA" id="ARBA00008540"/>
    </source>
</evidence>
<feature type="transmembrane region" description="Helical" evidence="9">
    <location>
        <begin position="333"/>
        <end position="354"/>
    </location>
</feature>
<keyword evidence="3 9" id="KW-0813">Transport</keyword>
<evidence type="ECO:0000256" key="6">
    <source>
        <dbReference type="ARBA" id="ARBA00022970"/>
    </source>
</evidence>
<dbReference type="EMBL" id="CAVN010000088">
    <property type="protein sequence ID" value="CDF57638.1"/>
    <property type="molecule type" value="Genomic_DNA"/>
</dbReference>
<comment type="subcellular location">
    <subcellularLocation>
        <location evidence="1 9">Cell membrane</location>
        <topology evidence="1 9">Multi-pass membrane protein</topology>
    </subcellularLocation>
</comment>
<dbReference type="Proteomes" id="UP000014923">
    <property type="component" value="Unassembled WGS sequence"/>
</dbReference>
<feature type="transmembrane region" description="Helical" evidence="9">
    <location>
        <begin position="7"/>
        <end position="26"/>
    </location>
</feature>
<keyword evidence="11" id="KW-1185">Reference proteome</keyword>
<feature type="transmembrane region" description="Helical" evidence="9">
    <location>
        <begin position="145"/>
        <end position="166"/>
    </location>
</feature>
<dbReference type="HOGENOM" id="CLU_036807_0_2_9"/>
<accession>R7RQR8</accession>
<dbReference type="Pfam" id="PF05525">
    <property type="entry name" value="Branch_AA_trans"/>
    <property type="match status" value="1"/>
</dbReference>
<dbReference type="NCBIfam" id="TIGR00796">
    <property type="entry name" value="livcs"/>
    <property type="match status" value="1"/>
</dbReference>
<feature type="transmembrane region" description="Helical" evidence="9">
    <location>
        <begin position="219"/>
        <end position="241"/>
    </location>
</feature>
<proteinExistence type="inferred from homology"/>
<feature type="transmembrane region" description="Helical" evidence="9">
    <location>
        <begin position="366"/>
        <end position="387"/>
    </location>
</feature>
<comment type="similarity">
    <text evidence="2 9">Belongs to the branched chain amino acid transporter family.</text>
</comment>
<keyword evidence="4" id="KW-1003">Cell membrane</keyword>
<keyword evidence="5 9" id="KW-0812">Transmembrane</keyword>
<feature type="transmembrane region" description="Helical" evidence="9">
    <location>
        <begin position="111"/>
        <end position="133"/>
    </location>
</feature>
<organism evidence="10 11">
    <name type="scientific">Thermobrachium celere DSM 8682</name>
    <dbReference type="NCBI Taxonomy" id="941824"/>
    <lineage>
        <taxon>Bacteria</taxon>
        <taxon>Bacillati</taxon>
        <taxon>Bacillota</taxon>
        <taxon>Clostridia</taxon>
        <taxon>Eubacteriales</taxon>
        <taxon>Clostridiaceae</taxon>
        <taxon>Thermobrachium</taxon>
    </lineage>
</organism>
<dbReference type="PANTHER" id="PTHR30588">
    <property type="entry name" value="BRANCHED-CHAIN AMINO ACID TRANSPORT SYSTEM 2 CARRIER PROTEIN"/>
    <property type="match status" value="1"/>
</dbReference>
<evidence type="ECO:0000256" key="5">
    <source>
        <dbReference type="ARBA" id="ARBA00022692"/>
    </source>
</evidence>
<dbReference type="InterPro" id="IPR004685">
    <property type="entry name" value="Brnchd-chn_aa_trnsp_Livcs"/>
</dbReference>
<evidence type="ECO:0000256" key="8">
    <source>
        <dbReference type="ARBA" id="ARBA00023136"/>
    </source>
</evidence>
<dbReference type="PANTHER" id="PTHR30588:SF0">
    <property type="entry name" value="BRANCHED-CHAIN AMINO ACID PERMEASE BRNQ"/>
    <property type="match status" value="1"/>
</dbReference>
<keyword evidence="7 9" id="KW-1133">Transmembrane helix</keyword>
<dbReference type="GO" id="GO:0015818">
    <property type="term" value="P:isoleucine transport"/>
    <property type="evidence" value="ECO:0007669"/>
    <property type="project" value="TreeGrafter"/>
</dbReference>
<feature type="transmembrane region" description="Helical" evidence="9">
    <location>
        <begin position="399"/>
        <end position="420"/>
    </location>
</feature>
<feature type="transmembrane region" description="Helical" evidence="9">
    <location>
        <begin position="38"/>
        <end position="60"/>
    </location>
</feature>
<reference evidence="10" key="1">
    <citation type="submission" date="2013-03" db="EMBL/GenBank/DDBJ databases">
        <title>Draft genome sequence of the hydrogen-ethanol-producing anaerobic alkalithermophilic Caloramator celere.</title>
        <authorList>
            <person name="Ciranna A."/>
            <person name="Larjo A."/>
            <person name="Kivisto A."/>
            <person name="Santala V."/>
            <person name="Roos C."/>
            <person name="Karp M."/>
        </authorList>
    </citation>
    <scope>NUCLEOTIDE SEQUENCE [LARGE SCALE GENOMIC DNA]</scope>
    <source>
        <strain evidence="10">DSM 8682</strain>
    </source>
</reference>
<keyword evidence="6 9" id="KW-0029">Amino-acid transport</keyword>
<protein>
    <recommendedName>
        <fullName evidence="9">Branched-chain amino acid transport system carrier protein</fullName>
    </recommendedName>
</protein>
<dbReference type="GO" id="GO:0015820">
    <property type="term" value="P:L-leucine transport"/>
    <property type="evidence" value="ECO:0007669"/>
    <property type="project" value="TreeGrafter"/>
</dbReference>
<dbReference type="GO" id="GO:0005304">
    <property type="term" value="F:L-valine transmembrane transporter activity"/>
    <property type="evidence" value="ECO:0007669"/>
    <property type="project" value="TreeGrafter"/>
</dbReference>
<sequence length="426" mass="45126">MKKFQDVLVIGLALFAMFFGAGNLIFPPYIGLISGDKWYMSLLGFLLTGIGLPLIGIIVMSKNEGKFENFAGKVGTNFSKGLGIIIMLAIGPLLAIPRTGATTYEMAIKPIFPTVNPIIVTSIYFAINLYLVINPSSVVDKIGKILTPVLLTMLAIIIFKGISTPIGSPIVTDIQNPFSKAFAEGYQTMDALASTVFAGIVIGSVVAKGYKDTKDQIRLTLMSGVIAALGLLLVYGGLMYLGATASGLYGADISKTQLTIAITERLLGTFGKVALGVAVGFACLTTSVGLTATAGDFFSNLTNNRISYKAVVIIVTVFSAVVSNFGVEKIVKLAVPLLVTVYPVVIVLIVLNIFDEFIKNKNCYAGAVYLTLIISIVDGLAAIGLNLKGVQNFVAKLPFASAGFAWILPAIIGLIIPLIFSRKQEA</sequence>
<feature type="transmembrane region" description="Helical" evidence="9">
    <location>
        <begin position="273"/>
        <end position="294"/>
    </location>
</feature>
<dbReference type="RefSeq" id="WP_018660974.1">
    <property type="nucleotide sequence ID" value="NZ_HF952018.1"/>
</dbReference>
<dbReference type="GO" id="GO:0015188">
    <property type="term" value="F:L-isoleucine transmembrane transporter activity"/>
    <property type="evidence" value="ECO:0007669"/>
    <property type="project" value="TreeGrafter"/>
</dbReference>